<protein>
    <submittedName>
        <fullName evidence="1">Uncharacterized protein</fullName>
    </submittedName>
</protein>
<proteinExistence type="predicted"/>
<keyword evidence="2" id="KW-1185">Reference proteome</keyword>
<comment type="caution">
    <text evidence="1">The sequence shown here is derived from an EMBL/GenBank/DDBJ whole genome shotgun (WGS) entry which is preliminary data.</text>
</comment>
<organism evidence="1 2">
    <name type="scientific">Echria macrotheca</name>
    <dbReference type="NCBI Taxonomy" id="438768"/>
    <lineage>
        <taxon>Eukaryota</taxon>
        <taxon>Fungi</taxon>
        <taxon>Dikarya</taxon>
        <taxon>Ascomycota</taxon>
        <taxon>Pezizomycotina</taxon>
        <taxon>Sordariomycetes</taxon>
        <taxon>Sordariomycetidae</taxon>
        <taxon>Sordariales</taxon>
        <taxon>Schizotheciaceae</taxon>
        <taxon>Echria</taxon>
    </lineage>
</organism>
<accession>A0AAJ0BF32</accession>
<dbReference type="EMBL" id="MU839832">
    <property type="protein sequence ID" value="KAK1756094.1"/>
    <property type="molecule type" value="Genomic_DNA"/>
</dbReference>
<evidence type="ECO:0000313" key="1">
    <source>
        <dbReference type="EMBL" id="KAK1756094.1"/>
    </source>
</evidence>
<reference evidence="1" key="1">
    <citation type="submission" date="2023-06" db="EMBL/GenBank/DDBJ databases">
        <title>Genome-scale phylogeny and comparative genomics of the fungal order Sordariales.</title>
        <authorList>
            <consortium name="Lawrence Berkeley National Laboratory"/>
            <person name="Hensen N."/>
            <person name="Bonometti L."/>
            <person name="Westerberg I."/>
            <person name="Brannstrom I.O."/>
            <person name="Guillou S."/>
            <person name="Cros-Aarteil S."/>
            <person name="Calhoun S."/>
            <person name="Haridas S."/>
            <person name="Kuo A."/>
            <person name="Mondo S."/>
            <person name="Pangilinan J."/>
            <person name="Riley R."/>
            <person name="Labutti K."/>
            <person name="Andreopoulos B."/>
            <person name="Lipzen A."/>
            <person name="Chen C."/>
            <person name="Yanf M."/>
            <person name="Daum C."/>
            <person name="Ng V."/>
            <person name="Clum A."/>
            <person name="Steindorff A."/>
            <person name="Ohm R."/>
            <person name="Martin F."/>
            <person name="Silar P."/>
            <person name="Natvig D."/>
            <person name="Lalanne C."/>
            <person name="Gautier V."/>
            <person name="Ament-Velasquez S.L."/>
            <person name="Kruys A."/>
            <person name="Hutchinson M.I."/>
            <person name="Powell A.J."/>
            <person name="Barry K."/>
            <person name="Miller A.N."/>
            <person name="Grigoriev I.V."/>
            <person name="Debuchy R."/>
            <person name="Gladieux P."/>
            <person name="Thoren M.H."/>
            <person name="Johannesson H."/>
        </authorList>
    </citation>
    <scope>NUCLEOTIDE SEQUENCE</scope>
    <source>
        <strain evidence="1">PSN4</strain>
    </source>
</reference>
<gene>
    <name evidence="1" type="ORF">QBC47DRAFT_179794</name>
</gene>
<name>A0AAJ0BF32_9PEZI</name>
<evidence type="ECO:0000313" key="2">
    <source>
        <dbReference type="Proteomes" id="UP001239445"/>
    </source>
</evidence>
<dbReference type="AlphaFoldDB" id="A0AAJ0BF32"/>
<sequence>MWMWPRCGRDGEVDCRVASTGWAAVCFMLKCVNTGTEKRWCGFCVSWHFVSFARSAVGMTFGGLMAGDVIGLQLLCILSNHTYSVCRLNVCVCLFACVSSFKVMCISDVHADDEGQAHPPIRHLQHLQIHARRLGKYSQAPHNHSRQDLQPDQEPGRDNTVMAMALFPSKNKRLNGLFPCARHRVWVDVMPKTTDFELSLSPRLDQLAS</sequence>
<dbReference type="Proteomes" id="UP001239445">
    <property type="component" value="Unassembled WGS sequence"/>
</dbReference>